<evidence type="ECO:0000313" key="2">
    <source>
        <dbReference type="Proteomes" id="UP001220256"/>
    </source>
</evidence>
<protein>
    <submittedName>
        <fullName evidence="1">Uncharacterized protein</fullName>
    </submittedName>
</protein>
<organism evidence="1 2">
    <name type="scientific">Penicillium chrysogenum</name>
    <name type="common">Penicillium notatum</name>
    <dbReference type="NCBI Taxonomy" id="5076"/>
    <lineage>
        <taxon>Eukaryota</taxon>
        <taxon>Fungi</taxon>
        <taxon>Dikarya</taxon>
        <taxon>Ascomycota</taxon>
        <taxon>Pezizomycotina</taxon>
        <taxon>Eurotiomycetes</taxon>
        <taxon>Eurotiomycetidae</taxon>
        <taxon>Eurotiales</taxon>
        <taxon>Aspergillaceae</taxon>
        <taxon>Penicillium</taxon>
        <taxon>Penicillium chrysogenum species complex</taxon>
    </lineage>
</organism>
<comment type="caution">
    <text evidence="1">The sequence shown here is derived from an EMBL/GenBank/DDBJ whole genome shotgun (WGS) entry which is preliminary data.</text>
</comment>
<name>A0ABQ8WS37_PENCH</name>
<keyword evidence="2" id="KW-1185">Reference proteome</keyword>
<dbReference type="Proteomes" id="UP001220256">
    <property type="component" value="Unassembled WGS sequence"/>
</dbReference>
<sequence length="137" mass="15324">MIPTNRLVGIREPETGSTNWEGRYCAFTTDLIVANGEEYTFYHLSHDGLWSKEGIVVLTRSHIRSLAKESNNYRSSLNKTADPKSGKSSLRCVNATQSLQNLEDVVKAASMSMVSLLVKGLHKTQPELHHLKKQGRL</sequence>
<reference evidence="1 2" key="1">
    <citation type="journal article" date="2023" name="IMA Fungus">
        <title>Comparative genomic study of the Penicillium genus elucidates a diverse pangenome and 15 lateral gene transfer events.</title>
        <authorList>
            <person name="Petersen C."/>
            <person name="Sorensen T."/>
            <person name="Nielsen M.R."/>
            <person name="Sondergaard T.E."/>
            <person name="Sorensen J.L."/>
            <person name="Fitzpatrick D.A."/>
            <person name="Frisvad J.C."/>
            <person name="Nielsen K.L."/>
        </authorList>
    </citation>
    <scope>NUCLEOTIDE SEQUENCE [LARGE SCALE GENOMIC DNA]</scope>
    <source>
        <strain evidence="1 2">IBT 3361</strain>
    </source>
</reference>
<gene>
    <name evidence="1" type="ORF">N7505_004107</name>
</gene>
<accession>A0ABQ8WS37</accession>
<proteinExistence type="predicted"/>
<evidence type="ECO:0000313" key="1">
    <source>
        <dbReference type="EMBL" id="KAJ5275562.1"/>
    </source>
</evidence>
<dbReference type="EMBL" id="JAPVEB010000002">
    <property type="protein sequence ID" value="KAJ5275562.1"/>
    <property type="molecule type" value="Genomic_DNA"/>
</dbReference>